<reference evidence="17 18" key="1">
    <citation type="submission" date="2020-07" db="EMBL/GenBank/DDBJ databases">
        <authorList>
            <person name="Li M."/>
        </authorList>
    </citation>
    <scope>NUCLEOTIDE SEQUENCE [LARGE SCALE GENOMIC DNA]</scope>
    <source>
        <strain evidence="17 18">DSM 23284</strain>
    </source>
</reference>
<dbReference type="SUPFAM" id="SSF55424">
    <property type="entry name" value="FAD/NAD-linked reductases, dimerisation (C-terminal) domain"/>
    <property type="match status" value="1"/>
</dbReference>
<keyword evidence="4 11" id="KW-0274">FAD</keyword>
<dbReference type="PRINTS" id="PR00368">
    <property type="entry name" value="FADPNR"/>
</dbReference>
<protein>
    <recommendedName>
        <fullName evidence="14">Glutathione reductase</fullName>
        <shortName evidence="14">GRase</shortName>
        <ecNumber evidence="14">1.8.1.7</ecNumber>
    </recommendedName>
</protein>
<evidence type="ECO:0000256" key="3">
    <source>
        <dbReference type="ARBA" id="ARBA00022630"/>
    </source>
</evidence>
<dbReference type="InterPro" id="IPR036188">
    <property type="entry name" value="FAD/NAD-bd_sf"/>
</dbReference>
<dbReference type="InterPro" id="IPR004099">
    <property type="entry name" value="Pyr_nucl-diS_OxRdtase_dimer"/>
</dbReference>
<evidence type="ECO:0000313" key="17">
    <source>
        <dbReference type="EMBL" id="MBA4611046.1"/>
    </source>
</evidence>
<dbReference type="PROSITE" id="PS00076">
    <property type="entry name" value="PYRIDINE_REDOX_1"/>
    <property type="match status" value="1"/>
</dbReference>
<feature type="domain" description="FAD/NAD(P)-binding" evidence="16">
    <location>
        <begin position="6"/>
        <end position="320"/>
    </location>
</feature>
<evidence type="ECO:0000256" key="9">
    <source>
        <dbReference type="ARBA" id="ARBA00049142"/>
    </source>
</evidence>
<dbReference type="EMBL" id="JACEON010000003">
    <property type="protein sequence ID" value="MBA4611046.1"/>
    <property type="molecule type" value="Genomic_DNA"/>
</dbReference>
<dbReference type="PANTHER" id="PTHR42737:SF2">
    <property type="entry name" value="GLUTATHIONE REDUCTASE"/>
    <property type="match status" value="1"/>
</dbReference>
<evidence type="ECO:0000256" key="5">
    <source>
        <dbReference type="ARBA" id="ARBA00022857"/>
    </source>
</evidence>
<feature type="disulfide bond" description="Redox-active" evidence="12">
    <location>
        <begin position="43"/>
        <end position="48"/>
    </location>
</feature>
<dbReference type="GO" id="GO:0034599">
    <property type="term" value="P:cellular response to oxidative stress"/>
    <property type="evidence" value="ECO:0007669"/>
    <property type="project" value="TreeGrafter"/>
</dbReference>
<evidence type="ECO:0000256" key="1">
    <source>
        <dbReference type="ARBA" id="ARBA00007532"/>
    </source>
</evidence>
<evidence type="ECO:0000256" key="11">
    <source>
        <dbReference type="PIRSR" id="PIRSR000350-3"/>
    </source>
</evidence>
<evidence type="ECO:0000256" key="2">
    <source>
        <dbReference type="ARBA" id="ARBA00011738"/>
    </source>
</evidence>
<dbReference type="GO" id="GO:0005829">
    <property type="term" value="C:cytosol"/>
    <property type="evidence" value="ECO:0007669"/>
    <property type="project" value="TreeGrafter"/>
</dbReference>
<dbReference type="Pfam" id="PF02852">
    <property type="entry name" value="Pyr_redox_dim"/>
    <property type="match status" value="1"/>
</dbReference>
<dbReference type="GO" id="GO:0050661">
    <property type="term" value="F:NADP binding"/>
    <property type="evidence" value="ECO:0007669"/>
    <property type="project" value="InterPro"/>
</dbReference>
<evidence type="ECO:0000256" key="4">
    <source>
        <dbReference type="ARBA" id="ARBA00022827"/>
    </source>
</evidence>
<dbReference type="AlphaFoldDB" id="A0A838XR47"/>
<keyword evidence="11" id="KW-0520">NAD</keyword>
<feature type="active site" description="Proton acceptor" evidence="10">
    <location>
        <position position="438"/>
    </location>
</feature>
<keyword evidence="6 13" id="KW-0560">Oxidoreductase</keyword>
<dbReference type="InterPro" id="IPR006324">
    <property type="entry name" value="GSHR"/>
</dbReference>
<organism evidence="17 18">
    <name type="scientific">Stappia taiwanensis</name>
    <dbReference type="NCBI Taxonomy" id="992267"/>
    <lineage>
        <taxon>Bacteria</taxon>
        <taxon>Pseudomonadati</taxon>
        <taxon>Pseudomonadota</taxon>
        <taxon>Alphaproteobacteria</taxon>
        <taxon>Hyphomicrobiales</taxon>
        <taxon>Stappiaceae</taxon>
        <taxon>Stappia</taxon>
    </lineage>
</organism>
<evidence type="ECO:0000256" key="8">
    <source>
        <dbReference type="ARBA" id="ARBA00023284"/>
    </source>
</evidence>
<comment type="function">
    <text evidence="14">Catalyzes the reduction of glutathione disulfide (GSSG) to reduced glutathione (GSH).</text>
</comment>
<feature type="binding site" evidence="11">
    <location>
        <position position="305"/>
    </location>
    <ligand>
        <name>NAD(+)</name>
        <dbReference type="ChEBI" id="CHEBI:57540"/>
    </ligand>
</feature>
<dbReference type="NCBIfam" id="TIGR01424">
    <property type="entry name" value="gluta_reduc_2"/>
    <property type="match status" value="1"/>
</dbReference>
<dbReference type="PANTHER" id="PTHR42737">
    <property type="entry name" value="GLUTATHIONE REDUCTASE"/>
    <property type="match status" value="1"/>
</dbReference>
<reference evidence="17 18" key="2">
    <citation type="submission" date="2020-08" db="EMBL/GenBank/DDBJ databases">
        <title>Stappia taiwanensis sp. nov., isolated from a coastal thermal spring.</title>
        <authorList>
            <person name="Kampfer P."/>
        </authorList>
    </citation>
    <scope>NUCLEOTIDE SEQUENCE [LARGE SCALE GENOMIC DNA]</scope>
    <source>
        <strain evidence="17 18">DSM 23284</strain>
    </source>
</reference>
<evidence type="ECO:0000256" key="7">
    <source>
        <dbReference type="ARBA" id="ARBA00023157"/>
    </source>
</evidence>
<dbReference type="InterPro" id="IPR016156">
    <property type="entry name" value="FAD/NAD-linked_Rdtase_dimer_sf"/>
</dbReference>
<dbReference type="InterPro" id="IPR023753">
    <property type="entry name" value="FAD/NAD-binding_dom"/>
</dbReference>
<evidence type="ECO:0000259" key="16">
    <source>
        <dbReference type="Pfam" id="PF07992"/>
    </source>
</evidence>
<dbReference type="PRINTS" id="PR00411">
    <property type="entry name" value="PNDRDTASEI"/>
</dbReference>
<dbReference type="GO" id="GO:0045454">
    <property type="term" value="P:cell redox homeostasis"/>
    <property type="evidence" value="ECO:0007669"/>
    <property type="project" value="InterPro"/>
</dbReference>
<dbReference type="GO" id="GO:0006749">
    <property type="term" value="P:glutathione metabolic process"/>
    <property type="evidence" value="ECO:0007669"/>
    <property type="project" value="InterPro"/>
</dbReference>
<feature type="binding site" evidence="11">
    <location>
        <position position="264"/>
    </location>
    <ligand>
        <name>NAD(+)</name>
        <dbReference type="ChEBI" id="CHEBI:57540"/>
    </ligand>
</feature>
<keyword evidence="18" id="KW-1185">Reference proteome</keyword>
<evidence type="ECO:0000259" key="15">
    <source>
        <dbReference type="Pfam" id="PF02852"/>
    </source>
</evidence>
<feature type="domain" description="Pyridine nucleotide-disulphide oxidoreductase dimerisation" evidence="15">
    <location>
        <begin position="340"/>
        <end position="448"/>
    </location>
</feature>
<dbReference type="Gene3D" id="3.50.50.60">
    <property type="entry name" value="FAD/NAD(P)-binding domain"/>
    <property type="match status" value="2"/>
</dbReference>
<dbReference type="Pfam" id="PF07992">
    <property type="entry name" value="Pyr_redox_2"/>
    <property type="match status" value="1"/>
</dbReference>
<sequence length="457" mass="49394">MTDFDYDLFVIGGGSGGVRAARIAAGYGARVGIAEEYRYGGTCVIRGCVPKKLFVYASKFSEEFEDAAGFGWQVGERQFNWEKLIDAKDREIARLEGVYRRNLERAGVELFDSRAVLEDEHTVHILSDDRRIRAKTILIAVGATPNVDAGLPGGEHVITSNEAFHLADFPKRVVVAGGGYIAVEFAGIFNGLGAETTLLYRGEEILRGFDGDLRKMLHEEMERKGIRVICGDTFASIEKGPDGLIGQTHGGETLAADRIMFAIGRRPNTSGLGLEAAGVAVSASGAIEVDENSRTNVPSIYAVGDVTDRVNLTPVAIREGHAFADTVFGGKPWSTDHDMIPTAVFSQPEIGTVGLTQEEAVARYGAVDVYRAAFRPMKHTLSGREEKMLMKMLVEPDSDRVLGVHVLGADAGELSQVLGVALRMGATKADFDSTMAVHPTAAEELVTMREPSERIRA</sequence>
<keyword evidence="11" id="KW-0547">Nucleotide-binding</keyword>
<dbReference type="InterPro" id="IPR012999">
    <property type="entry name" value="Pyr_OxRdtase_I_AS"/>
</dbReference>
<keyword evidence="8 13" id="KW-0676">Redox-active center</keyword>
<gene>
    <name evidence="17" type="primary">gor</name>
    <name evidence="17" type="ORF">H1W37_05245</name>
</gene>
<accession>A0A838XR47</accession>
<dbReference type="InterPro" id="IPR001100">
    <property type="entry name" value="Pyr_nuc-diS_OxRdtase"/>
</dbReference>
<dbReference type="PIRSF" id="PIRSF000350">
    <property type="entry name" value="Mercury_reductase_MerA"/>
    <property type="match status" value="1"/>
</dbReference>
<name>A0A838XR47_9HYPH</name>
<dbReference type="Proteomes" id="UP000559404">
    <property type="component" value="Unassembled WGS sequence"/>
</dbReference>
<evidence type="ECO:0000256" key="14">
    <source>
        <dbReference type="RuleBase" id="RU365040"/>
    </source>
</evidence>
<comment type="cofactor">
    <cofactor evidence="11">
        <name>FAD</name>
        <dbReference type="ChEBI" id="CHEBI:57692"/>
    </cofactor>
    <text evidence="11">Binds 1 FAD per subunit.</text>
</comment>
<evidence type="ECO:0000256" key="10">
    <source>
        <dbReference type="PIRSR" id="PIRSR000350-2"/>
    </source>
</evidence>
<comment type="catalytic activity">
    <reaction evidence="9 14">
        <text>2 glutathione + NADP(+) = glutathione disulfide + NADPH + H(+)</text>
        <dbReference type="Rhea" id="RHEA:11740"/>
        <dbReference type="ChEBI" id="CHEBI:15378"/>
        <dbReference type="ChEBI" id="CHEBI:57783"/>
        <dbReference type="ChEBI" id="CHEBI:57925"/>
        <dbReference type="ChEBI" id="CHEBI:58297"/>
        <dbReference type="ChEBI" id="CHEBI:58349"/>
        <dbReference type="EC" id="1.8.1.7"/>
    </reaction>
</comment>
<keyword evidence="5 14" id="KW-0521">NADP</keyword>
<dbReference type="GO" id="GO:0050660">
    <property type="term" value="F:flavin adenine dinucleotide binding"/>
    <property type="evidence" value="ECO:0007669"/>
    <property type="project" value="InterPro"/>
</dbReference>
<keyword evidence="3 13" id="KW-0285">Flavoprotein</keyword>
<evidence type="ECO:0000313" key="18">
    <source>
        <dbReference type="Proteomes" id="UP000559404"/>
    </source>
</evidence>
<dbReference type="FunFam" id="3.50.50.60:FF:000051">
    <property type="entry name" value="Glutathione reductase"/>
    <property type="match status" value="1"/>
</dbReference>
<feature type="binding site" evidence="11">
    <location>
        <position position="52"/>
    </location>
    <ligand>
        <name>FAD</name>
        <dbReference type="ChEBI" id="CHEBI:57692"/>
    </ligand>
</feature>
<dbReference type="RefSeq" id="WP_181759226.1">
    <property type="nucleotide sequence ID" value="NZ_BMCR01000004.1"/>
</dbReference>
<proteinExistence type="inferred from homology"/>
<feature type="binding site" evidence="11">
    <location>
        <begin position="177"/>
        <end position="184"/>
    </location>
    <ligand>
        <name>NAD(+)</name>
        <dbReference type="ChEBI" id="CHEBI:57540"/>
    </ligand>
</feature>
<dbReference type="NCBIfam" id="NF004776">
    <property type="entry name" value="PRK06116.1"/>
    <property type="match status" value="1"/>
</dbReference>
<dbReference type="InterPro" id="IPR046952">
    <property type="entry name" value="GSHR/TRXR-like"/>
</dbReference>
<comment type="caution">
    <text evidence="17">The sequence shown here is derived from an EMBL/GenBank/DDBJ whole genome shotgun (WGS) entry which is preliminary data.</text>
</comment>
<evidence type="ECO:0000256" key="6">
    <source>
        <dbReference type="ARBA" id="ARBA00023002"/>
    </source>
</evidence>
<keyword evidence="7" id="KW-1015">Disulfide bond</keyword>
<evidence type="ECO:0000256" key="12">
    <source>
        <dbReference type="PIRSR" id="PIRSR000350-4"/>
    </source>
</evidence>
<dbReference type="EC" id="1.8.1.7" evidence="14"/>
<dbReference type="Gene3D" id="3.30.390.30">
    <property type="match status" value="1"/>
</dbReference>
<comment type="similarity">
    <text evidence="1 13">Belongs to the class-I pyridine nucleotide-disulfide oxidoreductase family.</text>
</comment>
<dbReference type="SUPFAM" id="SSF51905">
    <property type="entry name" value="FAD/NAD(P)-binding domain"/>
    <property type="match status" value="1"/>
</dbReference>
<dbReference type="GO" id="GO:0004362">
    <property type="term" value="F:glutathione-disulfide reductase (NADPH) activity"/>
    <property type="evidence" value="ECO:0007669"/>
    <property type="project" value="UniProtKB-EC"/>
</dbReference>
<comment type="subunit">
    <text evidence="2">Homodimer.</text>
</comment>
<evidence type="ECO:0000256" key="13">
    <source>
        <dbReference type="RuleBase" id="RU003691"/>
    </source>
</evidence>